<reference evidence="6 7" key="1">
    <citation type="submission" date="2022-09" db="EMBL/GenBank/DDBJ databases">
        <title>Chelativorans salina sp. nov., a novel slightly halophilic bacterium isolated from a saline lake sediment enrichment.</title>
        <authorList>
            <person name="Gao L."/>
            <person name="Fang B.-Z."/>
            <person name="Li W.-J."/>
        </authorList>
    </citation>
    <scope>NUCLEOTIDE SEQUENCE [LARGE SCALE GENOMIC DNA]</scope>
    <source>
        <strain evidence="6 7">EGI FJ00035</strain>
    </source>
</reference>
<sequence length="134" mass="14628">MDRGDIHAVSVAAMQDGRFLLVRRGRAPARGLFAFPGGRVEAGETDEETARRELREETGLTADEITPLCEMTIDGDGGRRYRLKVYRALQLHGTPVAGDDADHVGWYALDEMRELPITASTLAVAEDMEAGIGK</sequence>
<dbReference type="PROSITE" id="PS00893">
    <property type="entry name" value="NUDIX_BOX"/>
    <property type="match status" value="1"/>
</dbReference>
<comment type="cofactor">
    <cofactor evidence="1">
        <name>Mg(2+)</name>
        <dbReference type="ChEBI" id="CHEBI:18420"/>
    </cofactor>
</comment>
<proteinExistence type="inferred from homology"/>
<accession>A0ABT2LQ77</accession>
<evidence type="ECO:0000256" key="2">
    <source>
        <dbReference type="ARBA" id="ARBA00022801"/>
    </source>
</evidence>
<evidence type="ECO:0000256" key="1">
    <source>
        <dbReference type="ARBA" id="ARBA00001946"/>
    </source>
</evidence>
<dbReference type="InterPro" id="IPR020084">
    <property type="entry name" value="NUDIX_hydrolase_CS"/>
</dbReference>
<evidence type="ECO:0000256" key="4">
    <source>
        <dbReference type="SAM" id="MobiDB-lite"/>
    </source>
</evidence>
<keyword evidence="2 3" id="KW-0378">Hydrolase</keyword>
<name>A0ABT2LQ77_9HYPH</name>
<dbReference type="Proteomes" id="UP001320831">
    <property type="component" value="Unassembled WGS sequence"/>
</dbReference>
<evidence type="ECO:0000313" key="7">
    <source>
        <dbReference type="Proteomes" id="UP001320831"/>
    </source>
</evidence>
<gene>
    <name evidence="6" type="ORF">N5A92_13110</name>
</gene>
<dbReference type="RefSeq" id="WP_260903344.1">
    <property type="nucleotide sequence ID" value="NZ_JAOCZP010000003.1"/>
</dbReference>
<dbReference type="SUPFAM" id="SSF55811">
    <property type="entry name" value="Nudix"/>
    <property type="match status" value="1"/>
</dbReference>
<dbReference type="PROSITE" id="PS51462">
    <property type="entry name" value="NUDIX"/>
    <property type="match status" value="1"/>
</dbReference>
<dbReference type="InterPro" id="IPR015797">
    <property type="entry name" value="NUDIX_hydrolase-like_dom_sf"/>
</dbReference>
<dbReference type="InterPro" id="IPR000086">
    <property type="entry name" value="NUDIX_hydrolase_dom"/>
</dbReference>
<dbReference type="PANTHER" id="PTHR43736:SF1">
    <property type="entry name" value="DIHYDRONEOPTERIN TRIPHOSPHATE DIPHOSPHATASE"/>
    <property type="match status" value="1"/>
</dbReference>
<feature type="compositionally biased region" description="Basic and acidic residues" evidence="4">
    <location>
        <begin position="48"/>
        <end position="58"/>
    </location>
</feature>
<dbReference type="EMBL" id="JAOCZP010000003">
    <property type="protein sequence ID" value="MCT7375972.1"/>
    <property type="molecule type" value="Genomic_DNA"/>
</dbReference>
<dbReference type="Pfam" id="PF00293">
    <property type="entry name" value="NUDIX"/>
    <property type="match status" value="1"/>
</dbReference>
<comment type="caution">
    <text evidence="6">The sequence shown here is derived from an EMBL/GenBank/DDBJ whole genome shotgun (WGS) entry which is preliminary data.</text>
</comment>
<protein>
    <submittedName>
        <fullName evidence="6">NUDIX domain-containing protein</fullName>
    </submittedName>
</protein>
<dbReference type="InterPro" id="IPR020476">
    <property type="entry name" value="Nudix_hydrolase"/>
</dbReference>
<evidence type="ECO:0000313" key="6">
    <source>
        <dbReference type="EMBL" id="MCT7375972.1"/>
    </source>
</evidence>
<dbReference type="PANTHER" id="PTHR43736">
    <property type="entry name" value="ADP-RIBOSE PYROPHOSPHATASE"/>
    <property type="match status" value="1"/>
</dbReference>
<keyword evidence="7" id="KW-1185">Reference proteome</keyword>
<evidence type="ECO:0000256" key="3">
    <source>
        <dbReference type="RuleBase" id="RU003476"/>
    </source>
</evidence>
<feature type="domain" description="Nudix hydrolase" evidence="5">
    <location>
        <begin position="4"/>
        <end position="130"/>
    </location>
</feature>
<dbReference type="Gene3D" id="3.90.79.10">
    <property type="entry name" value="Nucleoside Triphosphate Pyrophosphohydrolase"/>
    <property type="match status" value="1"/>
</dbReference>
<dbReference type="CDD" id="cd04673">
    <property type="entry name" value="NUDIX_ADPRase"/>
    <property type="match status" value="1"/>
</dbReference>
<feature type="region of interest" description="Disordered" evidence="4">
    <location>
        <begin position="40"/>
        <end position="61"/>
    </location>
</feature>
<evidence type="ECO:0000259" key="5">
    <source>
        <dbReference type="PROSITE" id="PS51462"/>
    </source>
</evidence>
<comment type="similarity">
    <text evidence="3">Belongs to the Nudix hydrolase family.</text>
</comment>
<dbReference type="PRINTS" id="PR00502">
    <property type="entry name" value="NUDIXFAMILY"/>
</dbReference>
<organism evidence="6 7">
    <name type="scientific">Chelativorans salis</name>
    <dbReference type="NCBI Taxonomy" id="2978478"/>
    <lineage>
        <taxon>Bacteria</taxon>
        <taxon>Pseudomonadati</taxon>
        <taxon>Pseudomonadota</taxon>
        <taxon>Alphaproteobacteria</taxon>
        <taxon>Hyphomicrobiales</taxon>
        <taxon>Phyllobacteriaceae</taxon>
        <taxon>Chelativorans</taxon>
    </lineage>
</organism>